<dbReference type="Proteomes" id="UP000005845">
    <property type="component" value="Unassembled WGS sequence"/>
</dbReference>
<sequence length="168" mass="17713">MPAMGRATGSWLSGPQAGQDVDVEYRGADLGLPETGPGSLAGGWHRVAGLMVDWLIAGGLSLLFVRFGSPDMGTVILAVWFVVGVVTVTLFGFTPGQFAVGTRVARVDYGPDRTSAEVSGSEHFAAVGPIRALARQVLIVFIVPALMNDYNGRALHDRATGTAMIRTR</sequence>
<dbReference type="PIRSF" id="PIRSF021697">
    <property type="entry name" value="UCP021697"/>
    <property type="match status" value="1"/>
</dbReference>
<feature type="transmembrane region" description="Helical" evidence="1">
    <location>
        <begin position="73"/>
        <end position="93"/>
    </location>
</feature>
<keyword evidence="1" id="KW-0472">Membrane</keyword>
<dbReference type="AlphaFoldDB" id="H5U1I4"/>
<gene>
    <name evidence="2" type="ORF">GOSPT_072_00450</name>
</gene>
<organism evidence="2 3">
    <name type="scientific">Gordonia sputi NBRC 100414</name>
    <dbReference type="NCBI Taxonomy" id="1089453"/>
    <lineage>
        <taxon>Bacteria</taxon>
        <taxon>Bacillati</taxon>
        <taxon>Actinomycetota</taxon>
        <taxon>Actinomycetes</taxon>
        <taxon>Mycobacteriales</taxon>
        <taxon>Gordoniaceae</taxon>
        <taxon>Gordonia</taxon>
    </lineage>
</organism>
<keyword evidence="1" id="KW-1133">Transmembrane helix</keyword>
<dbReference type="EMBL" id="BAFC01000072">
    <property type="protein sequence ID" value="GAB39592.1"/>
    <property type="molecule type" value="Genomic_DNA"/>
</dbReference>
<protein>
    <recommendedName>
        <fullName evidence="4">RDD domain-containing protein</fullName>
    </recommendedName>
</protein>
<evidence type="ECO:0000256" key="1">
    <source>
        <dbReference type="SAM" id="Phobius"/>
    </source>
</evidence>
<proteinExistence type="predicted"/>
<accession>H5U1I4</accession>
<keyword evidence="3" id="KW-1185">Reference proteome</keyword>
<dbReference type="eggNOG" id="COG1714">
    <property type="taxonomic scope" value="Bacteria"/>
</dbReference>
<evidence type="ECO:0000313" key="3">
    <source>
        <dbReference type="Proteomes" id="UP000005845"/>
    </source>
</evidence>
<reference evidence="2 3" key="1">
    <citation type="submission" date="2012-02" db="EMBL/GenBank/DDBJ databases">
        <title>Whole genome shotgun sequence of Gordonia sputi NBRC 100414.</title>
        <authorList>
            <person name="Yoshida I."/>
            <person name="Hosoyama A."/>
            <person name="Tsuchikane K."/>
            <person name="Katsumata H."/>
            <person name="Yamazaki S."/>
            <person name="Fujita N."/>
        </authorList>
    </citation>
    <scope>NUCLEOTIDE SEQUENCE [LARGE SCALE GENOMIC DNA]</scope>
    <source>
        <strain evidence="2 3">NBRC 100414</strain>
    </source>
</reference>
<dbReference type="InterPro" id="IPR016795">
    <property type="entry name" value="UCP021697"/>
</dbReference>
<feature type="transmembrane region" description="Helical" evidence="1">
    <location>
        <begin position="47"/>
        <end position="67"/>
    </location>
</feature>
<keyword evidence="1" id="KW-0812">Transmembrane</keyword>
<evidence type="ECO:0000313" key="2">
    <source>
        <dbReference type="EMBL" id="GAB39592.1"/>
    </source>
</evidence>
<comment type="caution">
    <text evidence="2">The sequence shown here is derived from an EMBL/GenBank/DDBJ whole genome shotgun (WGS) entry which is preliminary data.</text>
</comment>
<name>H5U1I4_9ACTN</name>
<evidence type="ECO:0008006" key="4">
    <source>
        <dbReference type="Google" id="ProtNLM"/>
    </source>
</evidence>